<reference evidence="2" key="1">
    <citation type="submission" date="2020-06" db="EMBL/GenBank/DDBJ databases">
        <authorList>
            <person name="Onetto C."/>
        </authorList>
    </citation>
    <scope>NUCLEOTIDE SEQUENCE</scope>
</reference>
<keyword evidence="3" id="KW-1185">Reference proteome</keyword>
<evidence type="ECO:0000256" key="1">
    <source>
        <dbReference type="SAM" id="MobiDB-lite"/>
    </source>
</evidence>
<dbReference type="OrthoDB" id="3882806at2759"/>
<proteinExistence type="predicted"/>
<dbReference type="Proteomes" id="UP000745764">
    <property type="component" value="Unassembled WGS sequence"/>
</dbReference>
<dbReference type="AlphaFoldDB" id="A0A9N8KQ27"/>
<feature type="compositionally biased region" description="Basic residues" evidence="1">
    <location>
        <begin position="11"/>
        <end position="24"/>
    </location>
</feature>
<evidence type="ECO:0000313" key="3">
    <source>
        <dbReference type="Proteomes" id="UP000745764"/>
    </source>
</evidence>
<gene>
    <name evidence="2" type="ORF">AWRI4620_LOCUS5896</name>
</gene>
<sequence length="446" mass="52761">MRITPTTRPPTQKKRKQKKPKHNLMKAAPKQKIREERKYNCRAERKAKTREHIKKIEESRNRLISTYLGKDVSKDFSKLSEESKQNLVRISFEARTQTGESTEKQLKHLKWAATTFSTAALSYYVRVFKIDKRMRKQMNQPEQEEEPVKEELSEAAKIESIETLDQRRRFQVLIQLAEEKKHEDKDARESFNRWSLAQLDGLWGPRFTKVIQNQPYRDQKKKLRALLNRPLSEVPFNATERRLVQELLSLLMRISESIARQPWPERPTTSIDTLNPEQRRASRIFYKTGKVIEQRGEPMSLEDLQVLSPEEKLAVQTFQKEWKEMKQEDNLLDELRKRIEKSWPHGSRGGVERLGIEELIDYVRLIDEKVMGISLLPSTDCIHHIIKISERTWLMESRSSADNGCTMPAELLKEFDDNLYMKDVYDHWRDTNPPDSERLLDFVMED</sequence>
<accession>A0A9N8KQ27</accession>
<dbReference type="EMBL" id="CAINUL010000014">
    <property type="protein sequence ID" value="CAD0111641.1"/>
    <property type="molecule type" value="Genomic_DNA"/>
</dbReference>
<organism evidence="2 3">
    <name type="scientific">Aureobasidium uvarum</name>
    <dbReference type="NCBI Taxonomy" id="2773716"/>
    <lineage>
        <taxon>Eukaryota</taxon>
        <taxon>Fungi</taxon>
        <taxon>Dikarya</taxon>
        <taxon>Ascomycota</taxon>
        <taxon>Pezizomycotina</taxon>
        <taxon>Dothideomycetes</taxon>
        <taxon>Dothideomycetidae</taxon>
        <taxon>Dothideales</taxon>
        <taxon>Saccotheciaceae</taxon>
        <taxon>Aureobasidium</taxon>
    </lineage>
</organism>
<comment type="caution">
    <text evidence="2">The sequence shown here is derived from an EMBL/GenBank/DDBJ whole genome shotgun (WGS) entry which is preliminary data.</text>
</comment>
<feature type="compositionally biased region" description="Low complexity" evidence="1">
    <location>
        <begin position="1"/>
        <end position="10"/>
    </location>
</feature>
<feature type="region of interest" description="Disordered" evidence="1">
    <location>
        <begin position="1"/>
        <end position="36"/>
    </location>
</feature>
<evidence type="ECO:0000313" key="2">
    <source>
        <dbReference type="EMBL" id="CAD0111641.1"/>
    </source>
</evidence>
<name>A0A9N8KQ27_9PEZI</name>
<protein>
    <submittedName>
        <fullName evidence="2">Uncharacterized protein</fullName>
    </submittedName>
</protein>